<evidence type="ECO:0008006" key="4">
    <source>
        <dbReference type="Google" id="ProtNLM"/>
    </source>
</evidence>
<reference evidence="2 3" key="1">
    <citation type="journal article" date="2018" name="Mol. Biol. Evol.">
        <title>Broad Genomic Sampling Reveals a Smut Pathogenic Ancestry of the Fungal Clade Ustilaginomycotina.</title>
        <authorList>
            <person name="Kijpornyongpan T."/>
            <person name="Mondo S.J."/>
            <person name="Barry K."/>
            <person name="Sandor L."/>
            <person name="Lee J."/>
            <person name="Lipzen A."/>
            <person name="Pangilinan J."/>
            <person name="LaButti K."/>
            <person name="Hainaut M."/>
            <person name="Henrissat B."/>
            <person name="Grigoriev I.V."/>
            <person name="Spatafora J.W."/>
            <person name="Aime M.C."/>
        </authorList>
    </citation>
    <scope>NUCLEOTIDE SEQUENCE [LARGE SCALE GENOMIC DNA]</scope>
    <source>
        <strain evidence="2 3">MCA 4186</strain>
    </source>
</reference>
<evidence type="ECO:0000313" key="3">
    <source>
        <dbReference type="Proteomes" id="UP000245946"/>
    </source>
</evidence>
<dbReference type="EMBL" id="KZ819291">
    <property type="protein sequence ID" value="PWN98568.1"/>
    <property type="molecule type" value="Genomic_DNA"/>
</dbReference>
<dbReference type="InterPro" id="IPR012340">
    <property type="entry name" value="NA-bd_OB-fold"/>
</dbReference>
<dbReference type="RefSeq" id="XP_025598847.1">
    <property type="nucleotide sequence ID" value="XM_025739781.1"/>
</dbReference>
<protein>
    <recommendedName>
        <fullName evidence="4">OB domain-containing protein</fullName>
    </recommendedName>
</protein>
<proteinExistence type="predicted"/>
<dbReference type="AlphaFoldDB" id="A0A316ZC01"/>
<dbReference type="Gene3D" id="2.40.50.140">
    <property type="entry name" value="Nucleic acid-binding proteins"/>
    <property type="match status" value="1"/>
</dbReference>
<evidence type="ECO:0000313" key="2">
    <source>
        <dbReference type="EMBL" id="PWN98568.1"/>
    </source>
</evidence>
<name>A0A316ZC01_9BASI</name>
<dbReference type="GeneID" id="37267327"/>
<sequence>MARRTAAAAAAGAEPISSQLKDSFVLRSLHAWSNSPRSSILCNVAEAQDLLGHVLDDREASPLCLHLGQRPTKFVTVLGRVVGCEDREGWTRLWVDDGTAVVSVQHNHSDVISASTEPAAPVEAPAPPPVMEGVPAAYRPRHAPARAPPGSKRSGAPDAAERARTGAAAAERARVDVGQVVRVCGRMKRFPWGVGIVVGKNTWGKGGGGFVGELLLLRRVAA</sequence>
<gene>
    <name evidence="2" type="ORF">FA09DRAFT_269513</name>
</gene>
<feature type="region of interest" description="Disordered" evidence="1">
    <location>
        <begin position="140"/>
        <end position="169"/>
    </location>
</feature>
<organism evidence="2 3">
    <name type="scientific">Tilletiopsis washingtonensis</name>
    <dbReference type="NCBI Taxonomy" id="58919"/>
    <lineage>
        <taxon>Eukaryota</taxon>
        <taxon>Fungi</taxon>
        <taxon>Dikarya</taxon>
        <taxon>Basidiomycota</taxon>
        <taxon>Ustilaginomycotina</taxon>
        <taxon>Exobasidiomycetes</taxon>
        <taxon>Entylomatales</taxon>
        <taxon>Entylomatales incertae sedis</taxon>
        <taxon>Tilletiopsis</taxon>
    </lineage>
</organism>
<accession>A0A316ZC01</accession>
<dbReference type="Proteomes" id="UP000245946">
    <property type="component" value="Unassembled WGS sequence"/>
</dbReference>
<evidence type="ECO:0000256" key="1">
    <source>
        <dbReference type="SAM" id="MobiDB-lite"/>
    </source>
</evidence>
<keyword evidence="3" id="KW-1185">Reference proteome</keyword>
<dbReference type="OrthoDB" id="10324669at2759"/>